<protein>
    <submittedName>
        <fullName evidence="1">Uncharacterized protein</fullName>
    </submittedName>
</protein>
<comment type="caution">
    <text evidence="1">The sequence shown here is derived from an EMBL/GenBank/DDBJ whole genome shotgun (WGS) entry which is preliminary data.</text>
</comment>
<dbReference type="Proteomes" id="UP000729402">
    <property type="component" value="Unassembled WGS sequence"/>
</dbReference>
<organism evidence="1 2">
    <name type="scientific">Zizania palustris</name>
    <name type="common">Northern wild rice</name>
    <dbReference type="NCBI Taxonomy" id="103762"/>
    <lineage>
        <taxon>Eukaryota</taxon>
        <taxon>Viridiplantae</taxon>
        <taxon>Streptophyta</taxon>
        <taxon>Embryophyta</taxon>
        <taxon>Tracheophyta</taxon>
        <taxon>Spermatophyta</taxon>
        <taxon>Magnoliopsida</taxon>
        <taxon>Liliopsida</taxon>
        <taxon>Poales</taxon>
        <taxon>Poaceae</taxon>
        <taxon>BOP clade</taxon>
        <taxon>Oryzoideae</taxon>
        <taxon>Oryzeae</taxon>
        <taxon>Zizaniinae</taxon>
        <taxon>Zizania</taxon>
    </lineage>
</organism>
<sequence>MHADIRYIHLLLPSSFYTRYRKNEPLETLVKAYRILPIAADADRRIPPPLVAEHSRCTPAPVVSLRRCRNQIYRTWVWGWIFLAELKGNSHLQF</sequence>
<proteinExistence type="predicted"/>
<gene>
    <name evidence="1" type="ORF">GUJ93_ZPchr0013g34867</name>
</gene>
<evidence type="ECO:0000313" key="2">
    <source>
        <dbReference type="Proteomes" id="UP000729402"/>
    </source>
</evidence>
<name>A0A8J6BZU0_ZIZPA</name>
<dbReference type="AlphaFoldDB" id="A0A8J6BZU0"/>
<dbReference type="EMBL" id="JAAALK010000079">
    <property type="protein sequence ID" value="KAG8100274.1"/>
    <property type="molecule type" value="Genomic_DNA"/>
</dbReference>
<reference evidence="1" key="2">
    <citation type="submission" date="2021-02" db="EMBL/GenBank/DDBJ databases">
        <authorList>
            <person name="Kimball J.A."/>
            <person name="Haas M.W."/>
            <person name="Macchietto M."/>
            <person name="Kono T."/>
            <person name="Duquette J."/>
            <person name="Shao M."/>
        </authorList>
    </citation>
    <scope>NUCLEOTIDE SEQUENCE</scope>
    <source>
        <tissue evidence="1">Fresh leaf tissue</tissue>
    </source>
</reference>
<keyword evidence="2" id="KW-1185">Reference proteome</keyword>
<reference evidence="1" key="1">
    <citation type="journal article" date="2021" name="bioRxiv">
        <title>Whole Genome Assembly and Annotation of Northern Wild Rice, Zizania palustris L., Supports a Whole Genome Duplication in the Zizania Genus.</title>
        <authorList>
            <person name="Haas M."/>
            <person name="Kono T."/>
            <person name="Macchietto M."/>
            <person name="Millas R."/>
            <person name="McGilp L."/>
            <person name="Shao M."/>
            <person name="Duquette J."/>
            <person name="Hirsch C.N."/>
            <person name="Kimball J."/>
        </authorList>
    </citation>
    <scope>NUCLEOTIDE SEQUENCE</scope>
    <source>
        <tissue evidence="1">Fresh leaf tissue</tissue>
    </source>
</reference>
<accession>A0A8J6BZU0</accession>
<evidence type="ECO:0000313" key="1">
    <source>
        <dbReference type="EMBL" id="KAG8100274.1"/>
    </source>
</evidence>